<reference evidence="3 4" key="1">
    <citation type="submission" date="2019-10" db="EMBL/GenBank/DDBJ databases">
        <title>Nonomuraea sp. nov., isolated from Phyllanthus amarus.</title>
        <authorList>
            <person name="Klykleung N."/>
            <person name="Tanasupawat S."/>
        </authorList>
    </citation>
    <scope>NUCLEOTIDE SEQUENCE [LARGE SCALE GENOMIC DNA]</scope>
    <source>
        <strain evidence="3 4">PA1-10</strain>
    </source>
</reference>
<evidence type="ECO:0000259" key="2">
    <source>
        <dbReference type="Pfam" id="PF03050"/>
    </source>
</evidence>
<feature type="domain" description="Transposase IS66 central" evidence="2">
    <location>
        <begin position="121"/>
        <end position="236"/>
    </location>
</feature>
<dbReference type="Pfam" id="PF03050">
    <property type="entry name" value="DDE_Tnp_IS66"/>
    <property type="match status" value="1"/>
</dbReference>
<feature type="region of interest" description="Disordered" evidence="1">
    <location>
        <begin position="269"/>
        <end position="355"/>
    </location>
</feature>
<evidence type="ECO:0000256" key="1">
    <source>
        <dbReference type="SAM" id="MobiDB-lite"/>
    </source>
</evidence>
<sequence length="355" mass="37300">MWNRKKRAEEKKESSREVFGPKRPTGGQRGHKGSRMEMTATPSRVEVIPGPSACGGCGSAFMAGGTGSADGTGGFVRAQVTDLPSVTPQTVEYRMPVRHCGCGHTTIAPAPDGVQPGQASYGPGVKTMIALLAEIGHTSIERTSLLMALMFNLNVSGGFVAKVDARLSDRLAGFEEQVKEHLRRAEVAGTDETPVSLAGKTAYIYGMHDGKVVWYGAGLSRGHETIKGFDLLTGFTASWSATTMSATTSSTACSPGCSSAWPTSSVIFAGAPGGRGPRWMGRRPARRPAGGDPHRQPRHPRRGRAAGRRRDRQVPGSLPGADHGRDQTQPLPSGPGQTPGTGAGRASARMTELTA</sequence>
<feature type="compositionally biased region" description="Basic residues" evidence="1">
    <location>
        <begin position="296"/>
        <end position="311"/>
    </location>
</feature>
<feature type="compositionally biased region" description="Polar residues" evidence="1">
    <location>
        <begin position="327"/>
        <end position="336"/>
    </location>
</feature>
<dbReference type="EMBL" id="VDLX02000033">
    <property type="protein sequence ID" value="KAB8184301.1"/>
    <property type="molecule type" value="Genomic_DNA"/>
</dbReference>
<keyword evidence="4" id="KW-1185">Reference proteome</keyword>
<evidence type="ECO:0000313" key="4">
    <source>
        <dbReference type="Proteomes" id="UP000312512"/>
    </source>
</evidence>
<dbReference type="OrthoDB" id="3638270at2"/>
<protein>
    <submittedName>
        <fullName evidence="3">Transposase</fullName>
    </submittedName>
</protein>
<dbReference type="AlphaFoldDB" id="A0A5C4V0R2"/>
<feature type="region of interest" description="Disordered" evidence="1">
    <location>
        <begin position="1"/>
        <end position="37"/>
    </location>
</feature>
<organism evidence="3 4">
    <name type="scientific">Nonomuraea phyllanthi</name>
    <dbReference type="NCBI Taxonomy" id="2219224"/>
    <lineage>
        <taxon>Bacteria</taxon>
        <taxon>Bacillati</taxon>
        <taxon>Actinomycetota</taxon>
        <taxon>Actinomycetes</taxon>
        <taxon>Streptosporangiales</taxon>
        <taxon>Streptosporangiaceae</taxon>
        <taxon>Nonomuraea</taxon>
    </lineage>
</organism>
<evidence type="ECO:0000313" key="3">
    <source>
        <dbReference type="EMBL" id="KAB8184301.1"/>
    </source>
</evidence>
<proteinExistence type="predicted"/>
<comment type="caution">
    <text evidence="3">The sequence shown here is derived from an EMBL/GenBank/DDBJ whole genome shotgun (WGS) entry which is preliminary data.</text>
</comment>
<dbReference type="PANTHER" id="PTHR33678">
    <property type="entry name" value="BLL1576 PROTEIN"/>
    <property type="match status" value="1"/>
</dbReference>
<gene>
    <name evidence="3" type="ORF">FH608_048320</name>
</gene>
<dbReference type="InterPro" id="IPR052344">
    <property type="entry name" value="Transposase-related"/>
</dbReference>
<dbReference type="Proteomes" id="UP000312512">
    <property type="component" value="Unassembled WGS sequence"/>
</dbReference>
<dbReference type="InterPro" id="IPR004291">
    <property type="entry name" value="Transposase_IS66_central"/>
</dbReference>
<dbReference type="PANTHER" id="PTHR33678:SF1">
    <property type="entry name" value="BLL1576 PROTEIN"/>
    <property type="match status" value="1"/>
</dbReference>
<name>A0A5C4V0R2_9ACTN</name>
<feature type="compositionally biased region" description="Basic and acidic residues" evidence="1">
    <location>
        <begin position="7"/>
        <end position="20"/>
    </location>
</feature>
<accession>A0A5C4V0R2</accession>